<gene>
    <name evidence="5" type="ORF">ANCCAN_18582</name>
</gene>
<dbReference type="Proteomes" id="UP000252519">
    <property type="component" value="Unassembled WGS sequence"/>
</dbReference>
<organism evidence="5 6">
    <name type="scientific">Ancylostoma caninum</name>
    <name type="common">Dog hookworm</name>
    <dbReference type="NCBI Taxonomy" id="29170"/>
    <lineage>
        <taxon>Eukaryota</taxon>
        <taxon>Metazoa</taxon>
        <taxon>Ecdysozoa</taxon>
        <taxon>Nematoda</taxon>
        <taxon>Chromadorea</taxon>
        <taxon>Rhabditida</taxon>
        <taxon>Rhabditina</taxon>
        <taxon>Rhabditomorpha</taxon>
        <taxon>Strongyloidea</taxon>
        <taxon>Ancylostomatidae</taxon>
        <taxon>Ancylostomatinae</taxon>
        <taxon>Ancylostoma</taxon>
    </lineage>
</organism>
<sequence>MDTFYRTYRLVPPELYPTMSVVTETTFIDSNDIMNFFADAPSNKLSREELARMMKECLSDKLRIDTLKLMKTLEITEHEYSALLALGLWTTNIKGANEKVVRVAAEARSKIFNDLHLLYKMNGSDNYSVRLGELCMLHTSFQMSGCKFREDIELFNLFDLFEEDTFLYDIVKH</sequence>
<evidence type="ECO:0000313" key="6">
    <source>
        <dbReference type="Proteomes" id="UP000252519"/>
    </source>
</evidence>
<keyword evidence="3" id="KW-0675">Receptor</keyword>
<evidence type="ECO:0000313" key="5">
    <source>
        <dbReference type="EMBL" id="RCN35560.1"/>
    </source>
</evidence>
<protein>
    <recommendedName>
        <fullName evidence="4">NR LBD domain-containing protein</fullName>
    </recommendedName>
</protein>
<evidence type="ECO:0000256" key="3">
    <source>
        <dbReference type="ARBA" id="ARBA00023170"/>
    </source>
</evidence>
<dbReference type="GO" id="GO:0003700">
    <property type="term" value="F:DNA-binding transcription factor activity"/>
    <property type="evidence" value="ECO:0007669"/>
    <property type="project" value="TreeGrafter"/>
</dbReference>
<dbReference type="OrthoDB" id="5830034at2759"/>
<dbReference type="Gene3D" id="1.10.565.10">
    <property type="entry name" value="Retinoid X Receptor"/>
    <property type="match status" value="1"/>
</dbReference>
<name>A0A368FXM6_ANCCA</name>
<keyword evidence="6" id="KW-1185">Reference proteome</keyword>
<dbReference type="PANTHER" id="PTHR46011">
    <property type="entry name" value="NUCLEAR HORMONE RECEPTOR FAMILY MEMBER NHR-86-RELATED"/>
    <property type="match status" value="1"/>
</dbReference>
<reference evidence="5 6" key="1">
    <citation type="submission" date="2014-10" db="EMBL/GenBank/DDBJ databases">
        <title>Draft genome of the hookworm Ancylostoma caninum.</title>
        <authorList>
            <person name="Mitreva M."/>
        </authorList>
    </citation>
    <scope>NUCLEOTIDE SEQUENCE [LARGE SCALE GENOMIC DNA]</scope>
    <source>
        <strain evidence="5 6">Baltimore</strain>
    </source>
</reference>
<proteinExistence type="predicted"/>
<dbReference type="EMBL" id="JOJR01000649">
    <property type="protein sequence ID" value="RCN35560.1"/>
    <property type="molecule type" value="Genomic_DNA"/>
</dbReference>
<dbReference type="AlphaFoldDB" id="A0A368FXM6"/>
<evidence type="ECO:0000256" key="2">
    <source>
        <dbReference type="ARBA" id="ARBA00023163"/>
    </source>
</evidence>
<comment type="caution">
    <text evidence="5">The sequence shown here is derived from an EMBL/GenBank/DDBJ whole genome shotgun (WGS) entry which is preliminary data.</text>
</comment>
<dbReference type="InterPro" id="IPR000536">
    <property type="entry name" value="Nucl_hrmn_rcpt_lig-bd"/>
</dbReference>
<dbReference type="PANTHER" id="PTHR46011:SF6">
    <property type="entry name" value="HIGH ZINC ACTIVATED NUCLEAR RECEPTOR PROTEIN"/>
    <property type="match status" value="1"/>
</dbReference>
<dbReference type="SUPFAM" id="SSF48508">
    <property type="entry name" value="Nuclear receptor ligand-binding domain"/>
    <property type="match status" value="1"/>
</dbReference>
<accession>A0A368FXM6</accession>
<keyword evidence="2" id="KW-0804">Transcription</keyword>
<feature type="domain" description="NR LBD" evidence="4">
    <location>
        <begin position="1"/>
        <end position="173"/>
    </location>
</feature>
<dbReference type="PROSITE" id="PS51843">
    <property type="entry name" value="NR_LBD"/>
    <property type="match status" value="1"/>
</dbReference>
<dbReference type="InterPro" id="IPR035500">
    <property type="entry name" value="NHR-like_dom_sf"/>
</dbReference>
<evidence type="ECO:0000259" key="4">
    <source>
        <dbReference type="PROSITE" id="PS51843"/>
    </source>
</evidence>
<dbReference type="Pfam" id="PF00104">
    <property type="entry name" value="Hormone_recep"/>
    <property type="match status" value="1"/>
</dbReference>
<keyword evidence="1" id="KW-0805">Transcription regulation</keyword>
<evidence type="ECO:0000256" key="1">
    <source>
        <dbReference type="ARBA" id="ARBA00023015"/>
    </source>
</evidence>
<dbReference type="GO" id="GO:0005634">
    <property type="term" value="C:nucleus"/>
    <property type="evidence" value="ECO:0007669"/>
    <property type="project" value="TreeGrafter"/>
</dbReference>
<dbReference type="STRING" id="29170.A0A368FXM6"/>